<comment type="caution">
    <text evidence="8">The sequence shown here is derived from an EMBL/GenBank/DDBJ whole genome shotgun (WGS) entry which is preliminary data.</text>
</comment>
<keyword evidence="3" id="KW-0547">Nucleotide-binding</keyword>
<proteinExistence type="inferred from homology"/>
<dbReference type="GO" id="GO:0004335">
    <property type="term" value="F:galactokinase activity"/>
    <property type="evidence" value="ECO:0007669"/>
    <property type="project" value="UniProtKB-EC"/>
</dbReference>
<dbReference type="PROSITE" id="PS00627">
    <property type="entry name" value="GHMP_KINASES_ATP"/>
    <property type="match status" value="1"/>
</dbReference>
<dbReference type="SUPFAM" id="SSF54211">
    <property type="entry name" value="Ribosomal protein S5 domain 2-like"/>
    <property type="match status" value="1"/>
</dbReference>
<organism evidence="8 9">
    <name type="scientific">Neobacillus citreus</name>
    <dbReference type="NCBI Taxonomy" id="2833578"/>
    <lineage>
        <taxon>Bacteria</taxon>
        <taxon>Bacillati</taxon>
        <taxon>Bacillota</taxon>
        <taxon>Bacilli</taxon>
        <taxon>Bacillales</taxon>
        <taxon>Bacillaceae</taxon>
        <taxon>Neobacillus</taxon>
    </lineage>
</organism>
<evidence type="ECO:0000256" key="1">
    <source>
        <dbReference type="ARBA" id="ARBA00006566"/>
    </source>
</evidence>
<feature type="non-terminal residue" evidence="8">
    <location>
        <position position="214"/>
    </location>
</feature>
<evidence type="ECO:0000256" key="5">
    <source>
        <dbReference type="ARBA" id="ARBA00022840"/>
    </source>
</evidence>
<evidence type="ECO:0000313" key="9">
    <source>
        <dbReference type="Proteomes" id="UP000677265"/>
    </source>
</evidence>
<dbReference type="AlphaFoldDB" id="A0A9J6MM47"/>
<dbReference type="GO" id="GO:0005829">
    <property type="term" value="C:cytosol"/>
    <property type="evidence" value="ECO:0007669"/>
    <property type="project" value="TreeGrafter"/>
</dbReference>
<sequence>MTITVLSNKFQELFHSLPERAFFAPGRINLIGEHTDYNGGHVFPCAITYGTYAAARKREDQLVRLYSENFPDKGMIEFNLNKLDYEKDHHWANYPKGIIRFIMEAGYMIPTGFECVIKGNIPNGAGLSSSASIELLTGVLVNGLYELDIPRLELIKIGKRVENEFIGVNSGIMDQFAVGMGKENTGILLDCQTLKYEYAPIKLENHKIIIMNTN</sequence>
<dbReference type="RefSeq" id="WP_277398177.1">
    <property type="nucleotide sequence ID" value="NZ_JAGYPE020000007.1"/>
</dbReference>
<name>A0A9J6MM47_9BACI</name>
<dbReference type="PRINTS" id="PR00959">
    <property type="entry name" value="MEVGALKINASE"/>
</dbReference>
<dbReference type="FunFam" id="3.30.230.10:FF:000017">
    <property type="entry name" value="Galactokinase"/>
    <property type="match status" value="1"/>
</dbReference>
<feature type="domain" description="GHMP kinase N-terminal" evidence="6">
    <location>
        <begin position="93"/>
        <end position="182"/>
    </location>
</feature>
<dbReference type="PRINTS" id="PR00473">
    <property type="entry name" value="GALCTOKINASE"/>
</dbReference>
<dbReference type="InterPro" id="IPR020568">
    <property type="entry name" value="Ribosomal_Su5_D2-typ_SF"/>
</dbReference>
<dbReference type="InterPro" id="IPR006203">
    <property type="entry name" value="GHMP_knse_ATP-bd_CS"/>
</dbReference>
<dbReference type="InterPro" id="IPR006204">
    <property type="entry name" value="GHMP_kinase_N_dom"/>
</dbReference>
<dbReference type="PANTHER" id="PTHR10457">
    <property type="entry name" value="MEVALONATE KINASE/GALACTOKINASE"/>
    <property type="match status" value="1"/>
</dbReference>
<accession>A0A9J6MM47</accession>
<evidence type="ECO:0000313" key="8">
    <source>
        <dbReference type="EMBL" id="MCH6265168.1"/>
    </source>
</evidence>
<dbReference type="InterPro" id="IPR019741">
    <property type="entry name" value="Galactokinase_CS"/>
</dbReference>
<protein>
    <submittedName>
        <fullName evidence="8">Galactokinase</fullName>
        <ecNumber evidence="8">2.7.1.6</ecNumber>
    </submittedName>
</protein>
<dbReference type="EMBL" id="JAGYPE020000007">
    <property type="protein sequence ID" value="MCH6265168.1"/>
    <property type="molecule type" value="Genomic_DNA"/>
</dbReference>
<keyword evidence="9" id="KW-1185">Reference proteome</keyword>
<evidence type="ECO:0000256" key="4">
    <source>
        <dbReference type="ARBA" id="ARBA00022777"/>
    </source>
</evidence>
<dbReference type="PANTHER" id="PTHR10457:SF7">
    <property type="entry name" value="GALACTOKINASE-RELATED"/>
    <property type="match status" value="1"/>
</dbReference>
<keyword evidence="5" id="KW-0067">ATP-binding</keyword>
<keyword evidence="4" id="KW-0418">Kinase</keyword>
<dbReference type="PROSITE" id="PS00106">
    <property type="entry name" value="GALACTOKINASE"/>
    <property type="match status" value="1"/>
</dbReference>
<comment type="similarity">
    <text evidence="1">Belongs to the GHMP kinase family. GalK subfamily.</text>
</comment>
<dbReference type="InterPro" id="IPR000705">
    <property type="entry name" value="Galactokinase"/>
</dbReference>
<dbReference type="Pfam" id="PF10509">
    <property type="entry name" value="GalKase_gal_bdg"/>
    <property type="match status" value="1"/>
</dbReference>
<keyword evidence="2 8" id="KW-0808">Transferase</keyword>
<reference evidence="8 9" key="1">
    <citation type="submission" date="2022-03" db="EMBL/GenBank/DDBJ databases">
        <title>Novel Bacillus species.</title>
        <authorList>
            <person name="Liu G."/>
        </authorList>
    </citation>
    <scope>NUCLEOTIDE SEQUENCE [LARGE SCALE GENOMIC DNA]</scope>
    <source>
        <strain evidence="8 9">FJAT-50051</strain>
    </source>
</reference>
<dbReference type="InterPro" id="IPR014721">
    <property type="entry name" value="Ribsml_uS5_D2-typ_fold_subgr"/>
</dbReference>
<dbReference type="InterPro" id="IPR019539">
    <property type="entry name" value="GalKase_N"/>
</dbReference>
<dbReference type="EC" id="2.7.1.6" evidence="8"/>
<evidence type="ECO:0000259" key="6">
    <source>
        <dbReference type="Pfam" id="PF00288"/>
    </source>
</evidence>
<gene>
    <name evidence="8" type="ORF">KHB02_006465</name>
</gene>
<dbReference type="Pfam" id="PF00288">
    <property type="entry name" value="GHMP_kinases_N"/>
    <property type="match status" value="1"/>
</dbReference>
<dbReference type="GO" id="GO:0005524">
    <property type="term" value="F:ATP binding"/>
    <property type="evidence" value="ECO:0007669"/>
    <property type="project" value="UniProtKB-KW"/>
</dbReference>
<evidence type="ECO:0000259" key="7">
    <source>
        <dbReference type="Pfam" id="PF10509"/>
    </source>
</evidence>
<dbReference type="Gene3D" id="3.30.230.10">
    <property type="match status" value="1"/>
</dbReference>
<dbReference type="Proteomes" id="UP000677265">
    <property type="component" value="Unassembled WGS sequence"/>
</dbReference>
<dbReference type="GO" id="GO:0006012">
    <property type="term" value="P:galactose metabolic process"/>
    <property type="evidence" value="ECO:0007669"/>
    <property type="project" value="InterPro"/>
</dbReference>
<evidence type="ECO:0000256" key="3">
    <source>
        <dbReference type="ARBA" id="ARBA00022741"/>
    </source>
</evidence>
<evidence type="ECO:0000256" key="2">
    <source>
        <dbReference type="ARBA" id="ARBA00022679"/>
    </source>
</evidence>
<feature type="domain" description="Galactokinase N-terminal" evidence="7">
    <location>
        <begin position="8"/>
        <end position="57"/>
    </location>
</feature>